<feature type="domain" description="ABC3 transporter permease C-terminal" evidence="7">
    <location>
        <begin position="259"/>
        <end position="376"/>
    </location>
</feature>
<evidence type="ECO:0000256" key="3">
    <source>
        <dbReference type="ARBA" id="ARBA00022692"/>
    </source>
</evidence>
<dbReference type="InterPro" id="IPR003838">
    <property type="entry name" value="ABC3_permease_C"/>
</dbReference>
<feature type="transmembrane region" description="Helical" evidence="6">
    <location>
        <begin position="707"/>
        <end position="731"/>
    </location>
</feature>
<organism evidence="8 9">
    <name type="scientific">Ruminococcus albus SY3</name>
    <dbReference type="NCBI Taxonomy" id="1341156"/>
    <lineage>
        <taxon>Bacteria</taxon>
        <taxon>Bacillati</taxon>
        <taxon>Bacillota</taxon>
        <taxon>Clostridia</taxon>
        <taxon>Eubacteriales</taxon>
        <taxon>Oscillospiraceae</taxon>
        <taxon>Ruminococcus</taxon>
    </lineage>
</organism>
<keyword evidence="5 6" id="KW-0472">Membrane</keyword>
<dbReference type="RefSeq" id="WP_037287525.1">
    <property type="nucleotide sequence ID" value="NZ_JEOB01000002.1"/>
</dbReference>
<feature type="transmembrane region" description="Helical" evidence="6">
    <location>
        <begin position="346"/>
        <end position="365"/>
    </location>
</feature>
<dbReference type="PANTHER" id="PTHR30287">
    <property type="entry name" value="MEMBRANE COMPONENT OF PREDICTED ABC SUPERFAMILY METABOLITE UPTAKE TRANSPORTER"/>
    <property type="match status" value="1"/>
</dbReference>
<name>A0A011V4B5_RUMAL</name>
<evidence type="ECO:0000313" key="8">
    <source>
        <dbReference type="EMBL" id="EXM40327.1"/>
    </source>
</evidence>
<dbReference type="OrthoDB" id="9766372at2"/>
<protein>
    <recommendedName>
        <fullName evidence="7">ABC3 transporter permease C-terminal domain-containing protein</fullName>
    </recommendedName>
</protein>
<keyword evidence="4 6" id="KW-1133">Transmembrane helix</keyword>
<feature type="transmembrane region" description="Helical" evidence="6">
    <location>
        <begin position="751"/>
        <end position="772"/>
    </location>
</feature>
<keyword evidence="2" id="KW-1003">Cell membrane</keyword>
<evidence type="ECO:0000256" key="6">
    <source>
        <dbReference type="SAM" id="Phobius"/>
    </source>
</evidence>
<dbReference type="EMBL" id="JEOB01000002">
    <property type="protein sequence ID" value="EXM40327.1"/>
    <property type="molecule type" value="Genomic_DNA"/>
</dbReference>
<gene>
    <name evidence="8" type="ORF">RASY3_10100</name>
</gene>
<keyword evidence="9" id="KW-1185">Reference proteome</keyword>
<keyword evidence="3 6" id="KW-0812">Transmembrane</keyword>
<dbReference type="Proteomes" id="UP000021369">
    <property type="component" value="Unassembled WGS sequence"/>
</dbReference>
<evidence type="ECO:0000313" key="9">
    <source>
        <dbReference type="Proteomes" id="UP000021369"/>
    </source>
</evidence>
<dbReference type="InterPro" id="IPR038766">
    <property type="entry name" value="Membrane_comp_ABC_pdt"/>
</dbReference>
<dbReference type="Pfam" id="PF02687">
    <property type="entry name" value="FtsX"/>
    <property type="match status" value="2"/>
</dbReference>
<feature type="transmembrane region" description="Helical" evidence="6">
    <location>
        <begin position="305"/>
        <end position="326"/>
    </location>
</feature>
<reference evidence="8 9" key="1">
    <citation type="submission" date="2013-06" db="EMBL/GenBank/DDBJ databases">
        <title>Rumen cellulosomics: divergent fiber-degrading strategies revealed by comparative genome-wide analysis of six Ruminococcal strains.</title>
        <authorList>
            <person name="Dassa B."/>
            <person name="Borovok I."/>
            <person name="Lamed R."/>
            <person name="Flint H."/>
            <person name="Yeoman C.J."/>
            <person name="White B."/>
            <person name="Bayer E.A."/>
        </authorList>
    </citation>
    <scope>NUCLEOTIDE SEQUENCE [LARGE SCALE GENOMIC DNA]</scope>
    <source>
        <strain evidence="8 9">SY3</strain>
    </source>
</reference>
<dbReference type="PATRIC" id="fig|1341156.4.peg.1320"/>
<comment type="subcellular location">
    <subcellularLocation>
        <location evidence="1">Cell membrane</location>
        <topology evidence="1">Multi-pass membrane protein</topology>
    </subcellularLocation>
</comment>
<evidence type="ECO:0000256" key="5">
    <source>
        <dbReference type="ARBA" id="ARBA00023136"/>
    </source>
</evidence>
<comment type="caution">
    <text evidence="8">The sequence shown here is derived from an EMBL/GenBank/DDBJ whole genome shotgun (WGS) entry which is preliminary data.</text>
</comment>
<evidence type="ECO:0000256" key="1">
    <source>
        <dbReference type="ARBA" id="ARBA00004651"/>
    </source>
</evidence>
<dbReference type="GO" id="GO:0005886">
    <property type="term" value="C:plasma membrane"/>
    <property type="evidence" value="ECO:0007669"/>
    <property type="project" value="UniProtKB-SubCell"/>
</dbReference>
<feature type="transmembrane region" description="Helical" evidence="6">
    <location>
        <begin position="247"/>
        <end position="272"/>
    </location>
</feature>
<feature type="domain" description="ABC3 transporter permease C-terminal" evidence="7">
    <location>
        <begin position="662"/>
        <end position="775"/>
    </location>
</feature>
<sequence>MYLRILKKDLKRKKTMNIILLLFVILSAMFAASSVNNILSVVNGLDYFFDKANMPDVFYATRGEKKSQYIEEFLQESEYVNEYRREDVIYLISSNLVRDGKNLCDLDRVGMLNNIDTVGINLFDSNDEMLSEVEKGKIYIAGQDIKKTDLETGDKITIKLGDVSKDFEFAGFIKDALYGSSMMSNPRYVINSEDYSVFAENETIKADFAGNMYYFDITDEKGFEDASAKNAPYLQLNFDKNLIRMTYIMDILVAAILMVLSIGLLIVSFVVLRFTIGFTISEEFREIGVMKAVGLKNSSIRGMYLVKYLGIAVLGASVGYAISVPFGAALLKSVSENMVLGSDNSVLIGIACCLAVVAMIMLFCWRCTSKINKFSPIDAVRNGQTGERFKKRSVMSLSKSKLGSTGFLSVNDILSAPKQYGLITFIFVLFTLLIMILTATANTIDSDSLLYLLSVKRSDVYLTDSERGMEIIGGLKTPDEASEEIEKILAENDMPGKVWAEPWYQLNVEYEGKNTNLSFLQCGKTDTTDYEYSEGTAPMYTNEVAFAEAAAKKIGIGIGDTVKITIDGSTDEYLVSALFQSFDQMGMVGRLHQDIEIKETSPSSIFAFQIDFDDHPSKEVIDERREKLKDIMNISIVEDSREFTKSSMGVGDTMSTVRDLALMLAVVIIVLISVLMERSFIAKERSEIALMKAIGFKERSVVAHHTLRFLVISILAVLISASLCVPFTKLTMDPIFGMLGVMNSVEYKFDILSMFVIYPAVIIAVTVVSVLLTSLYTSKVRASDTSSIE</sequence>
<feature type="transmembrane region" description="Helical" evidence="6">
    <location>
        <begin position="660"/>
        <end position="676"/>
    </location>
</feature>
<proteinExistence type="predicted"/>
<accession>A0A011V4B5</accession>
<dbReference type="PANTHER" id="PTHR30287:SF2">
    <property type="entry name" value="BLL1001 PROTEIN"/>
    <property type="match status" value="1"/>
</dbReference>
<feature type="transmembrane region" description="Helical" evidence="6">
    <location>
        <begin position="420"/>
        <end position="441"/>
    </location>
</feature>
<evidence type="ECO:0000259" key="7">
    <source>
        <dbReference type="Pfam" id="PF02687"/>
    </source>
</evidence>
<evidence type="ECO:0000256" key="4">
    <source>
        <dbReference type="ARBA" id="ARBA00022989"/>
    </source>
</evidence>
<evidence type="ECO:0000256" key="2">
    <source>
        <dbReference type="ARBA" id="ARBA00022475"/>
    </source>
</evidence>
<dbReference type="AlphaFoldDB" id="A0A011V4B5"/>